<evidence type="ECO:0000256" key="4">
    <source>
        <dbReference type="ARBA" id="ARBA00023157"/>
    </source>
</evidence>
<dbReference type="InterPro" id="IPR001480">
    <property type="entry name" value="Bulb-type_lectin_dom"/>
</dbReference>
<evidence type="ECO:0000256" key="3">
    <source>
        <dbReference type="ARBA" id="ARBA00022729"/>
    </source>
</evidence>
<dbReference type="SUPFAM" id="SSF51110">
    <property type="entry name" value="alpha-D-mannose-specific plant lectins"/>
    <property type="match status" value="1"/>
</dbReference>
<accession>A0A0E0LZM7</accession>
<evidence type="ECO:0000256" key="5">
    <source>
        <dbReference type="ARBA" id="ARBA00023170"/>
    </source>
</evidence>
<dbReference type="CDD" id="cd01098">
    <property type="entry name" value="PAN_AP_plant"/>
    <property type="match status" value="1"/>
</dbReference>
<organism evidence="11">
    <name type="scientific">Oryza punctata</name>
    <name type="common">Red rice</name>
    <dbReference type="NCBI Taxonomy" id="4537"/>
    <lineage>
        <taxon>Eukaryota</taxon>
        <taxon>Viridiplantae</taxon>
        <taxon>Streptophyta</taxon>
        <taxon>Embryophyta</taxon>
        <taxon>Tracheophyta</taxon>
        <taxon>Spermatophyta</taxon>
        <taxon>Magnoliopsida</taxon>
        <taxon>Liliopsida</taxon>
        <taxon>Poales</taxon>
        <taxon>Poaceae</taxon>
        <taxon>BOP clade</taxon>
        <taxon>Oryzoideae</taxon>
        <taxon>Oryzeae</taxon>
        <taxon>Oryzinae</taxon>
        <taxon>Oryza</taxon>
    </lineage>
</organism>
<dbReference type="Gene3D" id="2.90.10.10">
    <property type="entry name" value="Bulb-type lectin domain"/>
    <property type="match status" value="1"/>
</dbReference>
<dbReference type="Proteomes" id="UP000026962">
    <property type="component" value="Chromosome 9"/>
</dbReference>
<evidence type="ECO:0000256" key="7">
    <source>
        <dbReference type="ARBA" id="ARBA00048679"/>
    </source>
</evidence>
<dbReference type="Pfam" id="PF00954">
    <property type="entry name" value="S_locus_glycop"/>
    <property type="match status" value="1"/>
</dbReference>
<keyword evidence="4" id="KW-1015">Disulfide bond</keyword>
<dbReference type="CDD" id="cd00028">
    <property type="entry name" value="B_lectin"/>
    <property type="match status" value="1"/>
</dbReference>
<dbReference type="Gramene" id="OPUNC09G04410.1">
    <property type="protein sequence ID" value="OPUNC09G04410.1"/>
    <property type="gene ID" value="OPUNC09G04410"/>
</dbReference>
<feature type="signal peptide" evidence="8">
    <location>
        <begin position="1"/>
        <end position="25"/>
    </location>
</feature>
<dbReference type="PROSITE" id="PS50927">
    <property type="entry name" value="BULB_LECTIN"/>
    <property type="match status" value="1"/>
</dbReference>
<evidence type="ECO:0000259" key="9">
    <source>
        <dbReference type="PROSITE" id="PS50927"/>
    </source>
</evidence>
<reference evidence="11" key="2">
    <citation type="submission" date="2018-05" db="EMBL/GenBank/DDBJ databases">
        <title>OpunRS2 (Oryza punctata Reference Sequence Version 2).</title>
        <authorList>
            <person name="Zhang J."/>
            <person name="Kudrna D."/>
            <person name="Lee S."/>
            <person name="Talag J."/>
            <person name="Welchert J."/>
            <person name="Wing R.A."/>
        </authorList>
    </citation>
    <scope>NUCLEOTIDE SEQUENCE [LARGE SCALE GENOMIC DNA]</scope>
</reference>
<comment type="catalytic activity">
    <reaction evidence="6">
        <text>L-threonyl-[protein] + ATP = O-phospho-L-threonyl-[protein] + ADP + H(+)</text>
        <dbReference type="Rhea" id="RHEA:46608"/>
        <dbReference type="Rhea" id="RHEA-COMP:11060"/>
        <dbReference type="Rhea" id="RHEA-COMP:11605"/>
        <dbReference type="ChEBI" id="CHEBI:15378"/>
        <dbReference type="ChEBI" id="CHEBI:30013"/>
        <dbReference type="ChEBI" id="CHEBI:30616"/>
        <dbReference type="ChEBI" id="CHEBI:61977"/>
        <dbReference type="ChEBI" id="CHEBI:456216"/>
        <dbReference type="EC" id="2.7.11.1"/>
    </reaction>
</comment>
<feature type="domain" description="Bulb-type lectin" evidence="9">
    <location>
        <begin position="27"/>
        <end position="166"/>
    </location>
</feature>
<evidence type="ECO:0000256" key="6">
    <source>
        <dbReference type="ARBA" id="ARBA00047899"/>
    </source>
</evidence>
<evidence type="ECO:0000256" key="1">
    <source>
        <dbReference type="ARBA" id="ARBA00004479"/>
    </source>
</evidence>
<evidence type="ECO:0000256" key="8">
    <source>
        <dbReference type="SAM" id="SignalP"/>
    </source>
</evidence>
<dbReference type="HOGENOM" id="CLU_000288_116_0_1"/>
<dbReference type="PANTHER" id="PTHR32444">
    <property type="entry name" value="BULB-TYPE LECTIN DOMAIN-CONTAINING PROTEIN"/>
    <property type="match status" value="1"/>
</dbReference>
<dbReference type="Pfam" id="PF08276">
    <property type="entry name" value="PAN_2"/>
    <property type="match status" value="1"/>
</dbReference>
<protein>
    <recommendedName>
        <fullName evidence="2">non-specific serine/threonine protein kinase</fullName>
        <ecNumber evidence="2">2.7.11.1</ecNumber>
    </recommendedName>
</protein>
<sequence length="507" mass="54225">MDWPASTCIAILLFVFLISCPSMCASDDRLAIGKTLSPGSTLVSDGGAFAMGFFSPSSNSTNTTLSGLYLGIWYNNIPKLTVVWVADQAAPIADHPSSPASTLAVASDGNLVLSDGATGRVLWRTNVTAGVNSSASGGGGAVAVLANSGNLVLRLPDGTALWETFDHPGNAFLPGMKIGVTYRTRGGVRLVSWKGATDPSPGNFSFGGDPDRPLQTFDHPGNAFLPGMKIGVTYRTRGGVRLVSWKGATDPSPGNFSFGGDPDRPLQVVIWTGPHVYWRTNPWKGYMVDSNYQKGGKSAIYTAVVSTDEEIYTAFTLSDGAPPMQYTLGYAGDLRLQSWSNETSSWTTFAKYPTRECSVFGSCGPFGYCGDVTATVSTCYCLEGFEPASAADWSRGEFTLGCRRREVVRCGDGFVAVANLKLPDWYLHVGNRSYDECAAECRRNCSCVAYAYTNLTGSSKRDSTRCLVWGGDLVDMEKVVGTWGDFGETLYLRLAGAGMYVLPFVVG</sequence>
<reference evidence="11" key="1">
    <citation type="submission" date="2015-04" db="UniProtKB">
        <authorList>
            <consortium name="EnsemblPlants"/>
        </authorList>
    </citation>
    <scope>IDENTIFICATION</scope>
</reference>
<name>A0A0E0LZM7_ORYPU</name>
<evidence type="ECO:0000313" key="12">
    <source>
        <dbReference type="Proteomes" id="UP000026962"/>
    </source>
</evidence>
<dbReference type="GO" id="GO:0016020">
    <property type="term" value="C:membrane"/>
    <property type="evidence" value="ECO:0007669"/>
    <property type="project" value="UniProtKB-SubCell"/>
</dbReference>
<keyword evidence="3 8" id="KW-0732">Signal</keyword>
<dbReference type="PANTHER" id="PTHR32444:SF106">
    <property type="entry name" value="OS09G0111950 PROTEIN"/>
    <property type="match status" value="1"/>
</dbReference>
<comment type="subcellular location">
    <subcellularLocation>
        <location evidence="1">Membrane</location>
        <topology evidence="1">Single-pass type I membrane protein</topology>
    </subcellularLocation>
</comment>
<keyword evidence="12" id="KW-1185">Reference proteome</keyword>
<dbReference type="InterPro" id="IPR036426">
    <property type="entry name" value="Bulb-type_lectin_dom_sf"/>
</dbReference>
<dbReference type="GO" id="GO:0048544">
    <property type="term" value="P:recognition of pollen"/>
    <property type="evidence" value="ECO:0007669"/>
    <property type="project" value="InterPro"/>
</dbReference>
<dbReference type="EC" id="2.7.11.1" evidence="2"/>
<keyword evidence="5" id="KW-0675">Receptor</keyword>
<dbReference type="InterPro" id="IPR000858">
    <property type="entry name" value="S_locus_glycoprot_dom"/>
</dbReference>
<dbReference type="SMART" id="SM00473">
    <property type="entry name" value="PAN_AP"/>
    <property type="match status" value="1"/>
</dbReference>
<comment type="catalytic activity">
    <reaction evidence="7">
        <text>L-seryl-[protein] + ATP = O-phospho-L-seryl-[protein] + ADP + H(+)</text>
        <dbReference type="Rhea" id="RHEA:17989"/>
        <dbReference type="Rhea" id="RHEA-COMP:9863"/>
        <dbReference type="Rhea" id="RHEA-COMP:11604"/>
        <dbReference type="ChEBI" id="CHEBI:15378"/>
        <dbReference type="ChEBI" id="CHEBI:29999"/>
        <dbReference type="ChEBI" id="CHEBI:30616"/>
        <dbReference type="ChEBI" id="CHEBI:83421"/>
        <dbReference type="ChEBI" id="CHEBI:456216"/>
        <dbReference type="EC" id="2.7.11.1"/>
    </reaction>
</comment>
<feature type="chain" id="PRO_5002367188" description="non-specific serine/threonine protein kinase" evidence="8">
    <location>
        <begin position="26"/>
        <end position="507"/>
    </location>
</feature>
<dbReference type="PROSITE" id="PS50948">
    <property type="entry name" value="PAN"/>
    <property type="match status" value="1"/>
</dbReference>
<dbReference type="GO" id="GO:0004674">
    <property type="term" value="F:protein serine/threonine kinase activity"/>
    <property type="evidence" value="ECO:0007669"/>
    <property type="project" value="UniProtKB-EC"/>
</dbReference>
<dbReference type="Pfam" id="PF01453">
    <property type="entry name" value="B_lectin"/>
    <property type="match status" value="1"/>
</dbReference>
<dbReference type="SMART" id="SM00108">
    <property type="entry name" value="B_lectin"/>
    <property type="match status" value="1"/>
</dbReference>
<evidence type="ECO:0000313" key="11">
    <source>
        <dbReference type="EnsemblPlants" id="OPUNC09G04410.1"/>
    </source>
</evidence>
<evidence type="ECO:0000256" key="2">
    <source>
        <dbReference type="ARBA" id="ARBA00012513"/>
    </source>
</evidence>
<dbReference type="GO" id="GO:0051707">
    <property type="term" value="P:response to other organism"/>
    <property type="evidence" value="ECO:0007669"/>
    <property type="project" value="UniProtKB-ARBA"/>
</dbReference>
<dbReference type="InterPro" id="IPR003609">
    <property type="entry name" value="Pan_app"/>
</dbReference>
<dbReference type="EnsemblPlants" id="OPUNC09G04410.1">
    <property type="protein sequence ID" value="OPUNC09G04410.1"/>
    <property type="gene ID" value="OPUNC09G04410"/>
</dbReference>
<dbReference type="STRING" id="4537.A0A0E0LZM7"/>
<proteinExistence type="predicted"/>
<feature type="domain" description="Apple" evidence="10">
    <location>
        <begin position="410"/>
        <end position="495"/>
    </location>
</feature>
<dbReference type="AlphaFoldDB" id="A0A0E0LZM7"/>
<evidence type="ECO:0000259" key="10">
    <source>
        <dbReference type="PROSITE" id="PS50948"/>
    </source>
</evidence>